<gene>
    <name evidence="1" type="ORF">NUW54_g1963</name>
</gene>
<name>A0ACC1Q6J9_9APHY</name>
<comment type="caution">
    <text evidence="1">The sequence shown here is derived from an EMBL/GenBank/DDBJ whole genome shotgun (WGS) entry which is preliminary data.</text>
</comment>
<dbReference type="EMBL" id="JANSHE010000348">
    <property type="protein sequence ID" value="KAJ3012122.1"/>
    <property type="molecule type" value="Genomic_DNA"/>
</dbReference>
<accession>A0ACC1Q6J9</accession>
<protein>
    <submittedName>
        <fullName evidence="1">Uncharacterized protein</fullName>
    </submittedName>
</protein>
<proteinExistence type="predicted"/>
<evidence type="ECO:0000313" key="2">
    <source>
        <dbReference type="Proteomes" id="UP001144978"/>
    </source>
</evidence>
<keyword evidence="2" id="KW-1185">Reference proteome</keyword>
<dbReference type="Proteomes" id="UP001144978">
    <property type="component" value="Unassembled WGS sequence"/>
</dbReference>
<evidence type="ECO:0000313" key="1">
    <source>
        <dbReference type="EMBL" id="KAJ3012122.1"/>
    </source>
</evidence>
<organism evidence="1 2">
    <name type="scientific">Trametes sanguinea</name>
    <dbReference type="NCBI Taxonomy" id="158606"/>
    <lineage>
        <taxon>Eukaryota</taxon>
        <taxon>Fungi</taxon>
        <taxon>Dikarya</taxon>
        <taxon>Basidiomycota</taxon>
        <taxon>Agaricomycotina</taxon>
        <taxon>Agaricomycetes</taxon>
        <taxon>Polyporales</taxon>
        <taxon>Polyporaceae</taxon>
        <taxon>Trametes</taxon>
    </lineage>
</organism>
<sequence>MYHPVPIEQKCPPLARVLNEVSAGRFGDGGVYEPLLNTIRQNDYYLLTEDFDSYIQALKLVDEAYQDRTEWIKKSIRTTAKMGKFSSDRAIQDYAQEYWNIESTKVE</sequence>
<reference evidence="1" key="1">
    <citation type="submission" date="2022-08" db="EMBL/GenBank/DDBJ databases">
        <title>Genome Sequence of Pycnoporus sanguineus.</title>
        <authorList>
            <person name="Buettner E."/>
        </authorList>
    </citation>
    <scope>NUCLEOTIDE SEQUENCE</scope>
    <source>
        <strain evidence="1">CG-C14</strain>
    </source>
</reference>